<name>A0A1H6QSK4_9FLAO</name>
<dbReference type="OrthoDB" id="797757at2"/>
<accession>A0A1H6QSK4</accession>
<dbReference type="AlphaFoldDB" id="A0A1H6QSK4"/>
<evidence type="ECO:0000313" key="1">
    <source>
        <dbReference type="EMBL" id="SEI46748.1"/>
    </source>
</evidence>
<evidence type="ECO:0000313" key="2">
    <source>
        <dbReference type="Proteomes" id="UP000199702"/>
    </source>
</evidence>
<organism evidence="1 2">
    <name type="scientific">Flavobacterium terrigena</name>
    <dbReference type="NCBI Taxonomy" id="402734"/>
    <lineage>
        <taxon>Bacteria</taxon>
        <taxon>Pseudomonadati</taxon>
        <taxon>Bacteroidota</taxon>
        <taxon>Flavobacteriia</taxon>
        <taxon>Flavobacteriales</taxon>
        <taxon>Flavobacteriaceae</taxon>
        <taxon>Flavobacterium</taxon>
    </lineage>
</organism>
<sequence length="99" mass="10747">MPNYIITLSEAEDWAKSWQTAPPKPLAKAHLIQLEVLTELLALSDVASVRAYMGVDSTGEQKLMFVGVDGNGDDMTDTVFSGTQPCPNCCDINSPLYNP</sequence>
<dbReference type="STRING" id="402734.SAMN05660918_0735"/>
<dbReference type="Proteomes" id="UP000199702">
    <property type="component" value="Unassembled WGS sequence"/>
</dbReference>
<proteinExistence type="predicted"/>
<protein>
    <submittedName>
        <fullName evidence="1">Uncharacterized protein</fullName>
    </submittedName>
</protein>
<dbReference type="RefSeq" id="WP_091308098.1">
    <property type="nucleotide sequence ID" value="NZ_CBCSJU010000001.1"/>
</dbReference>
<gene>
    <name evidence="1" type="ORF">SAMN05660918_0735</name>
</gene>
<dbReference type="EMBL" id="FNYA01000001">
    <property type="protein sequence ID" value="SEI46748.1"/>
    <property type="molecule type" value="Genomic_DNA"/>
</dbReference>
<keyword evidence="2" id="KW-1185">Reference proteome</keyword>
<reference evidence="2" key="1">
    <citation type="submission" date="2016-10" db="EMBL/GenBank/DDBJ databases">
        <authorList>
            <person name="Varghese N."/>
            <person name="Submissions S."/>
        </authorList>
    </citation>
    <scope>NUCLEOTIDE SEQUENCE [LARGE SCALE GENOMIC DNA]</scope>
    <source>
        <strain evidence="2">DSM 17934</strain>
    </source>
</reference>